<dbReference type="Pfam" id="PF07715">
    <property type="entry name" value="Plug"/>
    <property type="match status" value="1"/>
</dbReference>
<keyword evidence="8 15" id="KW-0675">Receptor</keyword>
<dbReference type="Gene3D" id="2.170.130.10">
    <property type="entry name" value="TonB-dependent receptor, plug domain"/>
    <property type="match status" value="1"/>
</dbReference>
<evidence type="ECO:0000256" key="10">
    <source>
        <dbReference type="PROSITE-ProRule" id="PRU01360"/>
    </source>
</evidence>
<feature type="domain" description="TonB-dependent receptor-like beta-barrel" evidence="13">
    <location>
        <begin position="346"/>
        <end position="768"/>
    </location>
</feature>
<dbReference type="InterPro" id="IPR012910">
    <property type="entry name" value="Plug_dom"/>
</dbReference>
<evidence type="ECO:0000259" key="14">
    <source>
        <dbReference type="Pfam" id="PF07715"/>
    </source>
</evidence>
<dbReference type="Gene3D" id="2.40.170.20">
    <property type="entry name" value="TonB-dependent receptor, beta-barrel domain"/>
    <property type="match status" value="1"/>
</dbReference>
<evidence type="ECO:0000256" key="2">
    <source>
        <dbReference type="ARBA" id="ARBA00022448"/>
    </source>
</evidence>
<keyword evidence="7 10" id="KW-0472">Membrane</keyword>
<reference evidence="15" key="1">
    <citation type="submission" date="2022-11" db="EMBL/GenBank/DDBJ databases">
        <title>Refractory cell wall polysaccharides provide important carbon source for microbial heterotrophs in the hadal ocean.</title>
        <authorList>
            <person name="Zhu X."/>
        </authorList>
    </citation>
    <scope>NUCLEOTIDE SEQUENCE</scope>
    <source>
        <strain evidence="15">MTRN7</strain>
    </source>
</reference>
<evidence type="ECO:0000256" key="7">
    <source>
        <dbReference type="ARBA" id="ARBA00023136"/>
    </source>
</evidence>
<dbReference type="PANTHER" id="PTHR30069:SF29">
    <property type="entry name" value="HEMOGLOBIN AND HEMOGLOBIN-HAPTOGLOBIN-BINDING PROTEIN 1-RELATED"/>
    <property type="match status" value="1"/>
</dbReference>
<dbReference type="PROSITE" id="PS52016">
    <property type="entry name" value="TONB_DEPENDENT_REC_3"/>
    <property type="match status" value="1"/>
</dbReference>
<dbReference type="InterPro" id="IPR008969">
    <property type="entry name" value="CarboxyPept-like_regulatory"/>
</dbReference>
<evidence type="ECO:0000256" key="12">
    <source>
        <dbReference type="SAM" id="SignalP"/>
    </source>
</evidence>
<dbReference type="SUPFAM" id="SSF49464">
    <property type="entry name" value="Carboxypeptidase regulatory domain-like"/>
    <property type="match status" value="1"/>
</dbReference>
<dbReference type="EMBL" id="JAPFGC010000002">
    <property type="protein sequence ID" value="MDA0176672.1"/>
    <property type="molecule type" value="Genomic_DNA"/>
</dbReference>
<dbReference type="SUPFAM" id="SSF56935">
    <property type="entry name" value="Porins"/>
    <property type="match status" value="1"/>
</dbReference>
<dbReference type="Pfam" id="PF13715">
    <property type="entry name" value="CarbopepD_reg_2"/>
    <property type="match status" value="1"/>
</dbReference>
<protein>
    <submittedName>
        <fullName evidence="15">TonB-dependent receptor</fullName>
    </submittedName>
</protein>
<evidence type="ECO:0000256" key="5">
    <source>
        <dbReference type="ARBA" id="ARBA00022729"/>
    </source>
</evidence>
<comment type="caution">
    <text evidence="15">The sequence shown here is derived from an EMBL/GenBank/DDBJ whole genome shotgun (WGS) entry which is preliminary data.</text>
</comment>
<evidence type="ECO:0000256" key="6">
    <source>
        <dbReference type="ARBA" id="ARBA00023077"/>
    </source>
</evidence>
<evidence type="ECO:0000313" key="16">
    <source>
        <dbReference type="Proteomes" id="UP001149142"/>
    </source>
</evidence>
<keyword evidence="3 10" id="KW-1134">Transmembrane beta strand</keyword>
<organism evidence="15 16">
    <name type="scientific">Mesoflavibacter profundi</name>
    <dbReference type="NCBI Taxonomy" id="2708110"/>
    <lineage>
        <taxon>Bacteria</taxon>
        <taxon>Pseudomonadati</taxon>
        <taxon>Bacteroidota</taxon>
        <taxon>Flavobacteriia</taxon>
        <taxon>Flavobacteriales</taxon>
        <taxon>Flavobacteriaceae</taxon>
        <taxon>Mesoflavibacter</taxon>
    </lineage>
</organism>
<dbReference type="RefSeq" id="WP_270005126.1">
    <property type="nucleotide sequence ID" value="NZ_JAPFGC010000002.1"/>
</dbReference>
<keyword evidence="2 10" id="KW-0813">Transport</keyword>
<gene>
    <name evidence="15" type="ORF">OOZ35_04105</name>
</gene>
<keyword evidence="5 12" id="KW-0732">Signal</keyword>
<dbReference type="InterPro" id="IPR037066">
    <property type="entry name" value="Plug_dom_sf"/>
</dbReference>
<keyword evidence="6 11" id="KW-0798">TonB box</keyword>
<dbReference type="Gene3D" id="2.60.40.1120">
    <property type="entry name" value="Carboxypeptidase-like, regulatory domain"/>
    <property type="match status" value="1"/>
</dbReference>
<dbReference type="PANTHER" id="PTHR30069">
    <property type="entry name" value="TONB-DEPENDENT OUTER MEMBRANE RECEPTOR"/>
    <property type="match status" value="1"/>
</dbReference>
<evidence type="ECO:0000256" key="3">
    <source>
        <dbReference type="ARBA" id="ARBA00022452"/>
    </source>
</evidence>
<comment type="similarity">
    <text evidence="10 11">Belongs to the TonB-dependent receptor family.</text>
</comment>
<evidence type="ECO:0000256" key="8">
    <source>
        <dbReference type="ARBA" id="ARBA00023170"/>
    </source>
</evidence>
<accession>A0ABT4RY04</accession>
<evidence type="ECO:0000256" key="11">
    <source>
        <dbReference type="RuleBase" id="RU003357"/>
    </source>
</evidence>
<name>A0ABT4RY04_9FLAO</name>
<dbReference type="Proteomes" id="UP001149142">
    <property type="component" value="Unassembled WGS sequence"/>
</dbReference>
<keyword evidence="9 10" id="KW-0998">Cell outer membrane</keyword>
<keyword evidence="16" id="KW-1185">Reference proteome</keyword>
<keyword evidence="4 10" id="KW-0812">Transmembrane</keyword>
<evidence type="ECO:0000313" key="15">
    <source>
        <dbReference type="EMBL" id="MDA0176672.1"/>
    </source>
</evidence>
<feature type="domain" description="TonB-dependent receptor plug" evidence="14">
    <location>
        <begin position="119"/>
        <end position="221"/>
    </location>
</feature>
<evidence type="ECO:0000256" key="1">
    <source>
        <dbReference type="ARBA" id="ARBA00004571"/>
    </source>
</evidence>
<dbReference type="Pfam" id="PF00593">
    <property type="entry name" value="TonB_dep_Rec_b-barrel"/>
    <property type="match status" value="1"/>
</dbReference>
<sequence length="799" mass="90815">MKYLLIILAFIVPKTISAQNCTYTFIGDISDFHDATPIVGATIHIENLDKYAVSDINGKFKIENLCEGKLDLTISHVACDTKSVSFNIDSDTYKTILLEHHIEDLEEVTINGKTIKENTSSGQETILNSKDIYKYNTLSLGDALKEVSGVSSINTGSTIVKPVINGLHSSRLIILNNNVRLQDQDWGIEHAPNLDINSADQISVIKGSGTLAYGGDAIGGIVVVNPNRVIVKDTLYGNTSINGFSNGRGFLINSSLNKSFKSGWFANIQGSFKESGDLKSPDYYLTNTGLNSKGITVRAGKKSFESGFEAYYSYLNSEIGILRASHIGNINDLINAINLNQPLVTDNFSYDINNPKQDVTHQIFKANYYKRLKNFGKIDIQYDFQDNQRFEYDIRVGDDRNKPALDLKLRTHTFTSNLLLDSKNNFEHNTGVLFRYQDNFANPDTGVRRLIPDYEKYDFGAYFTTLWNVNNNLTFDAGIRYDYNFINAYKYYKTSRWEERNYDLEFSDIVIDDLGTQLLVNPEFTFHNISFSAGSKYKLNNNSFINGQYSLTTRPPNPSELFSDGLHHSAARIELGDLRIKQEVSNRISASYNYSKNKLQFNIEGFYNHINNFIYLKPFGVEYTIRGAFPVWEYQTTNAALYGLDISLDYQINNHFSFINKSTITKGKDLAEDKDLIDIPPIQSSNQIKYFNSDLNNLSISLKSEWVLEQTDYPNFNFETLNPTTNQNELVDISTPPSAYHLLHFDSNVDFKITENSTLNLAFGVSNLLDTKYRSYLNRLRYFADDVGRNFTLKIQYNY</sequence>
<evidence type="ECO:0000256" key="4">
    <source>
        <dbReference type="ARBA" id="ARBA00022692"/>
    </source>
</evidence>
<comment type="subcellular location">
    <subcellularLocation>
        <location evidence="1 10">Cell outer membrane</location>
        <topology evidence="1 10">Multi-pass membrane protein</topology>
    </subcellularLocation>
</comment>
<feature type="signal peptide" evidence="12">
    <location>
        <begin position="1"/>
        <end position="18"/>
    </location>
</feature>
<evidence type="ECO:0000256" key="9">
    <source>
        <dbReference type="ARBA" id="ARBA00023237"/>
    </source>
</evidence>
<dbReference type="InterPro" id="IPR000531">
    <property type="entry name" value="Beta-barrel_TonB"/>
</dbReference>
<dbReference type="InterPro" id="IPR036942">
    <property type="entry name" value="Beta-barrel_TonB_sf"/>
</dbReference>
<evidence type="ECO:0000259" key="13">
    <source>
        <dbReference type="Pfam" id="PF00593"/>
    </source>
</evidence>
<proteinExistence type="inferred from homology"/>
<feature type="chain" id="PRO_5045996996" evidence="12">
    <location>
        <begin position="19"/>
        <end position="799"/>
    </location>
</feature>
<dbReference type="InterPro" id="IPR039426">
    <property type="entry name" value="TonB-dep_rcpt-like"/>
</dbReference>